<evidence type="ECO:0000256" key="8">
    <source>
        <dbReference type="SAM" id="MobiDB-lite"/>
    </source>
</evidence>
<dbReference type="GO" id="GO:0051301">
    <property type="term" value="P:cell division"/>
    <property type="evidence" value="ECO:0007669"/>
    <property type="project" value="UniProtKB-KW"/>
</dbReference>
<feature type="region of interest" description="Disordered" evidence="8">
    <location>
        <begin position="247"/>
        <end position="273"/>
    </location>
</feature>
<dbReference type="InterPro" id="IPR007793">
    <property type="entry name" value="DivIVA_fam"/>
</dbReference>
<dbReference type="EMBL" id="UINC01001261">
    <property type="protein sequence ID" value="SUZ75876.1"/>
    <property type="molecule type" value="Genomic_DNA"/>
</dbReference>
<feature type="coiled-coil region" evidence="7">
    <location>
        <begin position="169"/>
        <end position="196"/>
    </location>
</feature>
<comment type="subcellular location">
    <subcellularLocation>
        <location evidence="1">Cytoplasm</location>
    </subcellularLocation>
</comment>
<evidence type="ECO:0000256" key="7">
    <source>
        <dbReference type="SAM" id="Coils"/>
    </source>
</evidence>
<keyword evidence="3" id="KW-0963">Cytoplasm</keyword>
<evidence type="ECO:0000256" key="2">
    <source>
        <dbReference type="ARBA" id="ARBA00009008"/>
    </source>
</evidence>
<evidence type="ECO:0008006" key="10">
    <source>
        <dbReference type="Google" id="ProtNLM"/>
    </source>
</evidence>
<organism evidence="9">
    <name type="scientific">marine metagenome</name>
    <dbReference type="NCBI Taxonomy" id="408172"/>
    <lineage>
        <taxon>unclassified sequences</taxon>
        <taxon>metagenomes</taxon>
        <taxon>ecological metagenomes</taxon>
    </lineage>
</organism>
<comment type="similarity">
    <text evidence="2">Belongs to the DivIVA family.</text>
</comment>
<keyword evidence="6" id="KW-0131">Cell cycle</keyword>
<dbReference type="GO" id="GO:0005737">
    <property type="term" value="C:cytoplasm"/>
    <property type="evidence" value="ECO:0007669"/>
    <property type="project" value="UniProtKB-SubCell"/>
</dbReference>
<sequence>MKLTSDLLETQQFPERFRGYDPESVDDFLERVAAGLTELQDRLDELAERLIEAEQRSSRQESGEGIEVVDGRLDAIESIRDALATTPRFESDVLSGTDAGGASDAGRLYTDELIAVGATKIEIDRIAQLITLARDTADDAIDDAIASTREQIGDLLADVLVASSTDLAARGATERKAELENELLELDARVNARRNDAQQLAELIETRRRALGEIARDLGGRPDGLEVDHPAASTDVTGWATIDDADSESGVIGLSGQPMTEARSGTEIDDPFFSALQRRESLEGE</sequence>
<accession>A0A381Q975</accession>
<keyword evidence="5 7" id="KW-0175">Coiled coil</keyword>
<dbReference type="NCBIfam" id="TIGR03544">
    <property type="entry name" value="DivI1A_domain"/>
    <property type="match status" value="1"/>
</dbReference>
<gene>
    <name evidence="9" type="ORF">METZ01_LOCUS28730</name>
</gene>
<evidence type="ECO:0000256" key="4">
    <source>
        <dbReference type="ARBA" id="ARBA00022618"/>
    </source>
</evidence>
<dbReference type="Gene3D" id="6.10.250.660">
    <property type="match status" value="1"/>
</dbReference>
<dbReference type="InterPro" id="IPR019933">
    <property type="entry name" value="DivIVA_domain"/>
</dbReference>
<dbReference type="PANTHER" id="PTHR35794">
    <property type="entry name" value="CELL DIVISION PROTEIN DIVIVA"/>
    <property type="match status" value="1"/>
</dbReference>
<evidence type="ECO:0000313" key="9">
    <source>
        <dbReference type="EMBL" id="SUZ75876.1"/>
    </source>
</evidence>
<evidence type="ECO:0000256" key="5">
    <source>
        <dbReference type="ARBA" id="ARBA00023054"/>
    </source>
</evidence>
<evidence type="ECO:0000256" key="3">
    <source>
        <dbReference type="ARBA" id="ARBA00022490"/>
    </source>
</evidence>
<name>A0A381Q975_9ZZZZ</name>
<protein>
    <recommendedName>
        <fullName evidence="10">DivIVA domain-containing protein</fullName>
    </recommendedName>
</protein>
<feature type="coiled-coil region" evidence="7">
    <location>
        <begin position="29"/>
        <end position="63"/>
    </location>
</feature>
<dbReference type="PANTHER" id="PTHR35794:SF2">
    <property type="entry name" value="CELL DIVISION PROTEIN DIVIVA"/>
    <property type="match status" value="1"/>
</dbReference>
<dbReference type="AlphaFoldDB" id="A0A381Q975"/>
<dbReference type="Pfam" id="PF05103">
    <property type="entry name" value="DivIVA"/>
    <property type="match status" value="1"/>
</dbReference>
<keyword evidence="4" id="KW-0132">Cell division</keyword>
<evidence type="ECO:0000256" key="1">
    <source>
        <dbReference type="ARBA" id="ARBA00004496"/>
    </source>
</evidence>
<evidence type="ECO:0000256" key="6">
    <source>
        <dbReference type="ARBA" id="ARBA00023306"/>
    </source>
</evidence>
<reference evidence="9" key="1">
    <citation type="submission" date="2018-05" db="EMBL/GenBank/DDBJ databases">
        <authorList>
            <person name="Lanie J.A."/>
            <person name="Ng W.-L."/>
            <person name="Kazmierczak K.M."/>
            <person name="Andrzejewski T.M."/>
            <person name="Davidsen T.M."/>
            <person name="Wayne K.J."/>
            <person name="Tettelin H."/>
            <person name="Glass J.I."/>
            <person name="Rusch D."/>
            <person name="Podicherti R."/>
            <person name="Tsui H.-C.T."/>
            <person name="Winkler M.E."/>
        </authorList>
    </citation>
    <scope>NUCLEOTIDE SEQUENCE</scope>
</reference>
<proteinExistence type="inferred from homology"/>